<dbReference type="AlphaFoldDB" id="A0A0M0JS73"/>
<evidence type="ECO:0000256" key="10">
    <source>
        <dbReference type="ARBA" id="ARBA00022857"/>
    </source>
</evidence>
<dbReference type="InterPro" id="IPR044944">
    <property type="entry name" value="NOS_dom_3"/>
</dbReference>
<keyword evidence="7" id="KW-0288">FMN</keyword>
<keyword evidence="13" id="KW-0408">Iron</keyword>
<evidence type="ECO:0000256" key="1">
    <source>
        <dbReference type="ARBA" id="ARBA00001917"/>
    </source>
</evidence>
<dbReference type="Gene3D" id="3.90.340.10">
    <property type="entry name" value="Nitric Oxide Synthase, Chain A, domain 1"/>
    <property type="match status" value="1"/>
</dbReference>
<dbReference type="EMBL" id="JWZX01002470">
    <property type="protein sequence ID" value="KOO29058.1"/>
    <property type="molecule type" value="Genomic_DNA"/>
</dbReference>
<dbReference type="EC" id="1.14.13.39" evidence="4"/>
<feature type="region of interest" description="Disordered" evidence="14">
    <location>
        <begin position="1221"/>
        <end position="1263"/>
    </location>
</feature>
<dbReference type="Gene3D" id="3.90.1230.10">
    <property type="entry name" value="Nitric Oxide Synthase, Chain A, domain 3"/>
    <property type="match status" value="1"/>
</dbReference>
<keyword evidence="10" id="KW-0521">NADP</keyword>
<dbReference type="Gene3D" id="3.40.50.80">
    <property type="entry name" value="Nucleotide-binding domain of ferredoxin-NADP reductase (FNR) module"/>
    <property type="match status" value="1"/>
</dbReference>
<dbReference type="InterPro" id="IPR001433">
    <property type="entry name" value="OxRdtase_FAD/NAD-bd"/>
</dbReference>
<dbReference type="InterPro" id="IPR008254">
    <property type="entry name" value="Flavodoxin/NO_synth"/>
</dbReference>
<evidence type="ECO:0000256" key="3">
    <source>
        <dbReference type="ARBA" id="ARBA00006267"/>
    </source>
</evidence>
<dbReference type="InterPro" id="IPR044943">
    <property type="entry name" value="NOS_dom_1"/>
</dbReference>
<evidence type="ECO:0000256" key="14">
    <source>
        <dbReference type="SAM" id="MobiDB-lite"/>
    </source>
</evidence>
<dbReference type="InterPro" id="IPR003097">
    <property type="entry name" value="CysJ-like_FAD-binding"/>
</dbReference>
<comment type="caution">
    <text evidence="17">The sequence shown here is derived from an EMBL/GenBank/DDBJ whole genome shotgun (WGS) entry which is preliminary data.</text>
</comment>
<dbReference type="InterPro" id="IPR039261">
    <property type="entry name" value="FNR_nucleotide-bd"/>
</dbReference>
<proteinExistence type="inferred from homology"/>
<evidence type="ECO:0000259" key="15">
    <source>
        <dbReference type="PROSITE" id="PS50902"/>
    </source>
</evidence>
<evidence type="ECO:0000256" key="4">
    <source>
        <dbReference type="ARBA" id="ARBA00012989"/>
    </source>
</evidence>
<evidence type="ECO:0000256" key="9">
    <source>
        <dbReference type="ARBA" id="ARBA00022827"/>
    </source>
</evidence>
<dbReference type="Pfam" id="PF02898">
    <property type="entry name" value="NO_synthase"/>
    <property type="match status" value="1"/>
</dbReference>
<reference evidence="18" key="1">
    <citation type="journal article" date="2015" name="PLoS Genet.">
        <title>Genome Sequence and Transcriptome Analyses of Chrysochromulina tobin: Metabolic Tools for Enhanced Algal Fitness in the Prominent Order Prymnesiales (Haptophyceae).</title>
        <authorList>
            <person name="Hovde B.T."/>
            <person name="Deodato C.R."/>
            <person name="Hunsperger H.M."/>
            <person name="Ryken S.A."/>
            <person name="Yost W."/>
            <person name="Jha R.K."/>
            <person name="Patterson J."/>
            <person name="Monnat R.J. Jr."/>
            <person name="Barlow S.B."/>
            <person name="Starkenburg S.R."/>
            <person name="Cattolico R.A."/>
        </authorList>
    </citation>
    <scope>NUCLEOTIDE SEQUENCE</scope>
    <source>
        <strain evidence="18">CCMP291</strain>
    </source>
</reference>
<keyword evidence="9" id="KW-0274">FAD</keyword>
<comment type="cofactor">
    <cofactor evidence="2">
        <name>FAD</name>
        <dbReference type="ChEBI" id="CHEBI:57692"/>
    </cofactor>
</comment>
<dbReference type="InterPro" id="IPR001709">
    <property type="entry name" value="Flavoprot_Pyr_Nucl_cyt_Rdtase"/>
</dbReference>
<gene>
    <name evidence="17" type="ORF">Ctob_001859</name>
</gene>
<keyword evidence="5" id="KW-0349">Heme</keyword>
<dbReference type="SUPFAM" id="SSF52343">
    <property type="entry name" value="Ferredoxin reductase-like, C-terminal NADP-linked domain"/>
    <property type="match status" value="1"/>
</dbReference>
<feature type="domain" description="FAD-binding FR-type" evidence="16">
    <location>
        <begin position="778"/>
        <end position="1065"/>
    </location>
</feature>
<keyword evidence="18" id="KW-1185">Reference proteome</keyword>
<dbReference type="Pfam" id="PF00175">
    <property type="entry name" value="NAD_binding_1"/>
    <property type="match status" value="1"/>
</dbReference>
<evidence type="ECO:0000259" key="16">
    <source>
        <dbReference type="PROSITE" id="PS51384"/>
    </source>
</evidence>
<evidence type="ECO:0000256" key="6">
    <source>
        <dbReference type="ARBA" id="ARBA00022630"/>
    </source>
</evidence>
<dbReference type="Gene3D" id="1.20.990.10">
    <property type="entry name" value="NADPH-cytochrome p450 Reductase, Chain A, domain 3"/>
    <property type="match status" value="1"/>
</dbReference>
<feature type="region of interest" description="Disordered" evidence="14">
    <location>
        <begin position="604"/>
        <end position="639"/>
    </location>
</feature>
<dbReference type="InterPro" id="IPR036119">
    <property type="entry name" value="NOS_N_sf"/>
</dbReference>
<keyword evidence="8" id="KW-0479">Metal-binding</keyword>
<keyword evidence="11" id="KW-0112">Calmodulin-binding</keyword>
<dbReference type="InterPro" id="IPR023173">
    <property type="entry name" value="NADPH_Cyt_P450_Rdtase_alpha"/>
</dbReference>
<dbReference type="OrthoDB" id="1688044at2759"/>
<dbReference type="InterPro" id="IPR017938">
    <property type="entry name" value="Riboflavin_synthase-like_b-brl"/>
</dbReference>
<evidence type="ECO:0000256" key="7">
    <source>
        <dbReference type="ARBA" id="ARBA00022643"/>
    </source>
</evidence>
<dbReference type="PANTHER" id="PTHR43410:SF1">
    <property type="entry name" value="NITRIC OXIDE SYNTHASE"/>
    <property type="match status" value="1"/>
</dbReference>
<dbReference type="Gene3D" id="3.40.50.360">
    <property type="match status" value="1"/>
</dbReference>
<feature type="compositionally biased region" description="Polar residues" evidence="14">
    <location>
        <begin position="604"/>
        <end position="617"/>
    </location>
</feature>
<protein>
    <recommendedName>
        <fullName evidence="4">nitric-oxide synthase (NADPH)</fullName>
        <ecNumber evidence="4">1.14.13.39</ecNumber>
    </recommendedName>
</protein>
<sequence length="1279" mass="139648">MSTKADIITDEPAKYVKGRCPFGHGTVHSHPYPGYVHGRSPQICSNGCTPGAIIETPIDRMVREATEFTELFCRERGVSKEKHDGRLTEILEQIRRTGAYDHTFEELEHGSRVAWRNAGKCINRQVHGELQLLDRRGVKTNAEFFECLVDHLRRALAGEAVTAVISIFRASAPSSKSKSGAPVAIGPRIWNNQLVRFAGHELPGGKVLGDPAELQFTKLLKKVFGWAPSGEPSMFDILPLILQIHPNEPPEIFELPKEVARVVDLTHPRIAGFGDLGLKWYAIPAICNMDLSLGGLSYTAAPFSGWYMCTEIMRNLSDADRYDMLGPIARLLGFDIKDEASMWKEHALATLNEAILHSFAIAAVSLVNHHQVAETFFAWHKGELTTRGYCPANWKWLTPPTASSTMKMYLEGKHWTEYTLFPAYVYAPGWRAYLKHALDLHTIGELARGVLFSSKESQYARLLASKLFKLTGRVVLSTHVVVLFASVSGTTRARAHEAEHWLSKVLNVRLVDLASVFKTNHPPEESAALAQLTASLSGADACLFLTCTSGSGMLPSGASQFVALLKALHRPKDDLSLSERVKEATKPVLGKAVSLRTRRKAMSTDSFFTSEASTEQLPPTPSSDKEHSGSGGGDDDVSEVRRRNTMNMLHSALLRSEVAVYGRGNSSYARYNSAAVEMDATFKEASFSELVPLTKGDELNDEEGTFRQWLKSVLGALAERGKIKAVRCTAVCKELDEGGVVAAWDDTPAWIAEPVHPSLLDFHGHTAPVRCAAGKNEAMPLVGIVSSSTELLASRTCAHSTCLLRIDMTKANQRNPSRLTRYEPGDHVRVYAENPPYIVSEMAMHLGMALEDCFDLRAKSSPSCAETPRGGSSHTHETNATRSEKLLQAAMAKAGTTHGLLLHVPTTVSIALTRYVSLMVPITGQLILAIAACSPIDEADADLLRSLAADSATLNQCLRGSRMRVCDVFHLAPSLSAAKSLDRSPRYEILSALIMHAANQPRFYSIASSQVATPNEVSLLLSRVSFRSTPYDQLQVGFASGYLTSLQPGMAVRLSYSACRDFRMPADPRAPLLMIAAGTGVAPFRGFLAARTALIQFGTAVGPATLLFGCRNPHGELLAAEAKAALTSGALTRYVVAYSRSDANPKRYVQHALQEAPDLLRECVNPSAGRQPGHVYICGDANMSAGVQLEMCHIFGRGDAIEQLKLEGRFHEDVFGAPLNLSDNGNWQQPSPLEETSKSVRQMSSVAIPPQQSPPAPQSPVGRARALLRRLGRYSRDIF</sequence>
<feature type="compositionally biased region" description="Polar residues" evidence="14">
    <location>
        <begin position="1221"/>
        <end position="1231"/>
    </location>
</feature>
<evidence type="ECO:0000256" key="11">
    <source>
        <dbReference type="ARBA" id="ARBA00022860"/>
    </source>
</evidence>
<comment type="cofactor">
    <cofactor evidence="1">
        <name>FMN</name>
        <dbReference type="ChEBI" id="CHEBI:58210"/>
    </cofactor>
</comment>
<name>A0A0M0JS73_9EUKA</name>
<dbReference type="SUPFAM" id="SSF52218">
    <property type="entry name" value="Flavoproteins"/>
    <property type="match status" value="1"/>
</dbReference>
<evidence type="ECO:0000313" key="17">
    <source>
        <dbReference type="EMBL" id="KOO29058.1"/>
    </source>
</evidence>
<dbReference type="GO" id="GO:0005516">
    <property type="term" value="F:calmodulin binding"/>
    <property type="evidence" value="ECO:0007669"/>
    <property type="project" value="UniProtKB-KW"/>
</dbReference>
<evidence type="ECO:0000256" key="2">
    <source>
        <dbReference type="ARBA" id="ARBA00001974"/>
    </source>
</evidence>
<dbReference type="Gene3D" id="3.90.440.10">
    <property type="entry name" value="Nitric Oxide Synthase,Heme Domain,Chain A domain 2"/>
    <property type="match status" value="1"/>
</dbReference>
<evidence type="ECO:0000256" key="8">
    <source>
        <dbReference type="ARBA" id="ARBA00022723"/>
    </source>
</evidence>
<keyword evidence="6" id="KW-0285">Flavoprotein</keyword>
<keyword evidence="12" id="KW-0560">Oxidoreductase</keyword>
<dbReference type="GO" id="GO:0046872">
    <property type="term" value="F:metal ion binding"/>
    <property type="evidence" value="ECO:0007669"/>
    <property type="project" value="UniProtKB-KW"/>
</dbReference>
<dbReference type="InterPro" id="IPR050607">
    <property type="entry name" value="NOS"/>
</dbReference>
<dbReference type="GO" id="GO:0006809">
    <property type="term" value="P:nitric oxide biosynthetic process"/>
    <property type="evidence" value="ECO:0007669"/>
    <property type="project" value="InterPro"/>
</dbReference>
<dbReference type="SMR" id="A0A0M0JS73"/>
<dbReference type="PRINTS" id="PR00371">
    <property type="entry name" value="FPNCR"/>
</dbReference>
<dbReference type="SUPFAM" id="SSF56512">
    <property type="entry name" value="Nitric oxide (NO) synthase oxygenase domain"/>
    <property type="match status" value="1"/>
</dbReference>
<dbReference type="Pfam" id="PF00667">
    <property type="entry name" value="FAD_binding_1"/>
    <property type="match status" value="1"/>
</dbReference>
<dbReference type="InterPro" id="IPR044940">
    <property type="entry name" value="NOS_dom_2"/>
</dbReference>
<dbReference type="PROSITE" id="PS50902">
    <property type="entry name" value="FLAVODOXIN_LIKE"/>
    <property type="match status" value="1"/>
</dbReference>
<dbReference type="InterPro" id="IPR029039">
    <property type="entry name" value="Flavoprotein-like_sf"/>
</dbReference>
<dbReference type="InterPro" id="IPR017927">
    <property type="entry name" value="FAD-bd_FR_type"/>
</dbReference>
<dbReference type="Proteomes" id="UP000037460">
    <property type="component" value="Unassembled WGS sequence"/>
</dbReference>
<dbReference type="Gene3D" id="2.40.30.10">
    <property type="entry name" value="Translation factors"/>
    <property type="match status" value="1"/>
</dbReference>
<dbReference type="InterPro" id="IPR004030">
    <property type="entry name" value="NOS_N"/>
</dbReference>
<evidence type="ECO:0000256" key="5">
    <source>
        <dbReference type="ARBA" id="ARBA00022617"/>
    </source>
</evidence>
<feature type="domain" description="Flavodoxin-like" evidence="15">
    <location>
        <begin position="480"/>
        <end position="714"/>
    </location>
</feature>
<evidence type="ECO:0000256" key="13">
    <source>
        <dbReference type="ARBA" id="ARBA00023004"/>
    </source>
</evidence>
<comment type="similarity">
    <text evidence="3">Belongs to the NOS family.</text>
</comment>
<evidence type="ECO:0000313" key="18">
    <source>
        <dbReference type="Proteomes" id="UP000037460"/>
    </source>
</evidence>
<dbReference type="GO" id="GO:0010181">
    <property type="term" value="F:FMN binding"/>
    <property type="evidence" value="ECO:0007669"/>
    <property type="project" value="InterPro"/>
</dbReference>
<accession>A0A0M0JS73</accession>
<dbReference type="GO" id="GO:0004517">
    <property type="term" value="F:nitric-oxide synthase activity"/>
    <property type="evidence" value="ECO:0007669"/>
    <property type="project" value="UniProtKB-EC"/>
</dbReference>
<organism evidence="17 18">
    <name type="scientific">Chrysochromulina tobinii</name>
    <dbReference type="NCBI Taxonomy" id="1460289"/>
    <lineage>
        <taxon>Eukaryota</taxon>
        <taxon>Haptista</taxon>
        <taxon>Haptophyta</taxon>
        <taxon>Prymnesiophyceae</taxon>
        <taxon>Prymnesiales</taxon>
        <taxon>Chrysochromulinaceae</taxon>
        <taxon>Chrysochromulina</taxon>
    </lineage>
</organism>
<dbReference type="SUPFAM" id="SSF63380">
    <property type="entry name" value="Riboflavin synthase domain-like"/>
    <property type="match status" value="1"/>
</dbReference>
<evidence type="ECO:0000256" key="12">
    <source>
        <dbReference type="ARBA" id="ARBA00023002"/>
    </source>
</evidence>
<dbReference type="PANTHER" id="PTHR43410">
    <property type="entry name" value="NITRIC OXIDE SYNTHASE OXYGENASE"/>
    <property type="match status" value="1"/>
</dbReference>
<dbReference type="PROSITE" id="PS51384">
    <property type="entry name" value="FAD_FR"/>
    <property type="match status" value="1"/>
</dbReference>